<reference evidence="5" key="1">
    <citation type="submission" date="2019-11" db="EMBL/GenBank/DDBJ databases">
        <authorList>
            <person name="Feng L."/>
        </authorList>
    </citation>
    <scope>NUCLEOTIDE SEQUENCE</scope>
    <source>
        <strain evidence="5">CnexileLFYP112</strain>
    </source>
</reference>
<evidence type="ECO:0000256" key="2">
    <source>
        <dbReference type="ARBA" id="ARBA00023125"/>
    </source>
</evidence>
<dbReference type="GO" id="GO:0003700">
    <property type="term" value="F:DNA-binding transcription factor activity"/>
    <property type="evidence" value="ECO:0007669"/>
    <property type="project" value="InterPro"/>
</dbReference>
<keyword evidence="3" id="KW-0804">Transcription</keyword>
<evidence type="ECO:0000259" key="4">
    <source>
        <dbReference type="PROSITE" id="PS01124"/>
    </source>
</evidence>
<gene>
    <name evidence="5" type="primary">araC_3</name>
    <name evidence="5" type="ORF">CNLFYP112_02433</name>
</gene>
<accession>A0A6N2V046</accession>
<name>A0A6N2V046_9FIRM</name>
<proteinExistence type="predicted"/>
<feature type="domain" description="HTH araC/xylS-type" evidence="4">
    <location>
        <begin position="183"/>
        <end position="281"/>
    </location>
</feature>
<evidence type="ECO:0000313" key="5">
    <source>
        <dbReference type="EMBL" id="VYT24105.1"/>
    </source>
</evidence>
<dbReference type="Pfam" id="PF12833">
    <property type="entry name" value="HTH_18"/>
    <property type="match status" value="1"/>
</dbReference>
<dbReference type="SUPFAM" id="SSF46689">
    <property type="entry name" value="Homeodomain-like"/>
    <property type="match status" value="2"/>
</dbReference>
<dbReference type="Pfam" id="PF02311">
    <property type="entry name" value="AraC_binding"/>
    <property type="match status" value="1"/>
</dbReference>
<dbReference type="InterPro" id="IPR014710">
    <property type="entry name" value="RmlC-like_jellyroll"/>
</dbReference>
<sequence>MNQDTTYFSLCKNSISGAAVQHRKNHYHFSKHLHTSVEIYLIKSGTCVMTIGNTTIECKPDDFIMIPPNVVHSFYLTDENECSFYHIHFFPEFLSHITLEEDSSVNLMHSLIFCCAPFHQQKTTKELKELILAIIRLYNTSQDSTVSANINVYILQLVLLIMQSYKTLSKAQFPEKIQGNYISFTLNYIEHHYMDKILIPDIAKELNISTRYLSKLFSQYMNISLGNYINVYRINRAIELMDTTTLTFTEISGMIGLKDSQHFSKLFYNIIGTTPSQYKKFILKRK</sequence>
<dbReference type="InterPro" id="IPR003313">
    <property type="entry name" value="AraC-bd"/>
</dbReference>
<protein>
    <submittedName>
        <fullName evidence="5">Arabinose operon regulatory protein</fullName>
    </submittedName>
</protein>
<dbReference type="SUPFAM" id="SSF51215">
    <property type="entry name" value="Regulatory protein AraC"/>
    <property type="match status" value="1"/>
</dbReference>
<dbReference type="PROSITE" id="PS01124">
    <property type="entry name" value="HTH_ARAC_FAMILY_2"/>
    <property type="match status" value="1"/>
</dbReference>
<dbReference type="PANTHER" id="PTHR43280">
    <property type="entry name" value="ARAC-FAMILY TRANSCRIPTIONAL REGULATOR"/>
    <property type="match status" value="1"/>
</dbReference>
<keyword evidence="1" id="KW-0805">Transcription regulation</keyword>
<dbReference type="PANTHER" id="PTHR43280:SF2">
    <property type="entry name" value="HTH-TYPE TRANSCRIPTIONAL REGULATOR EXSA"/>
    <property type="match status" value="1"/>
</dbReference>
<dbReference type="SMART" id="SM00342">
    <property type="entry name" value="HTH_ARAC"/>
    <property type="match status" value="1"/>
</dbReference>
<dbReference type="InterPro" id="IPR018060">
    <property type="entry name" value="HTH_AraC"/>
</dbReference>
<organism evidence="5">
    <name type="scientific">[Clostridium] nexile</name>
    <dbReference type="NCBI Taxonomy" id="29361"/>
    <lineage>
        <taxon>Bacteria</taxon>
        <taxon>Bacillati</taxon>
        <taxon>Bacillota</taxon>
        <taxon>Clostridia</taxon>
        <taxon>Lachnospirales</taxon>
        <taxon>Lachnospiraceae</taxon>
        <taxon>Tyzzerella</taxon>
    </lineage>
</organism>
<dbReference type="AlphaFoldDB" id="A0A6N2V046"/>
<evidence type="ECO:0000256" key="3">
    <source>
        <dbReference type="ARBA" id="ARBA00023163"/>
    </source>
</evidence>
<dbReference type="Gene3D" id="1.10.10.60">
    <property type="entry name" value="Homeodomain-like"/>
    <property type="match status" value="2"/>
</dbReference>
<dbReference type="EMBL" id="CACRTG010000021">
    <property type="protein sequence ID" value="VYT24105.1"/>
    <property type="molecule type" value="Genomic_DNA"/>
</dbReference>
<dbReference type="InterPro" id="IPR037923">
    <property type="entry name" value="HTH-like"/>
</dbReference>
<dbReference type="InterPro" id="IPR009057">
    <property type="entry name" value="Homeodomain-like_sf"/>
</dbReference>
<dbReference type="Gene3D" id="2.60.120.10">
    <property type="entry name" value="Jelly Rolls"/>
    <property type="match status" value="1"/>
</dbReference>
<dbReference type="GO" id="GO:0043565">
    <property type="term" value="F:sequence-specific DNA binding"/>
    <property type="evidence" value="ECO:0007669"/>
    <property type="project" value="InterPro"/>
</dbReference>
<keyword evidence="2" id="KW-0238">DNA-binding</keyword>
<evidence type="ECO:0000256" key="1">
    <source>
        <dbReference type="ARBA" id="ARBA00023015"/>
    </source>
</evidence>